<gene>
    <name evidence="1" type="ORF">B0H16DRAFT_1878911</name>
</gene>
<keyword evidence="2" id="KW-1185">Reference proteome</keyword>
<protein>
    <submittedName>
        <fullName evidence="1">Uncharacterized protein</fullName>
    </submittedName>
</protein>
<proteinExistence type="predicted"/>
<dbReference type="AlphaFoldDB" id="A0AAD7K4H0"/>
<sequence length="204" mass="23690">MLKATIFCLEHSIQRTIREEEVQVVEGMLRAYNERIFDLGRAGSLIPEAEWVLKVNGVTDILQLLDYNPDSDDPSATLVEQAFYMAMGLLTEEEWALCDRLEAHRWTLGAPPKLMRSPEHDRRPDRRTTEWWLDRIAPRNRATFVKLLDSKPLRMRRRNDDEFTDLRIRAVLKPDCSIAVDDGEYHKGSAAEKAKLAKLREDLQ</sequence>
<comment type="caution">
    <text evidence="1">The sequence shown here is derived from an EMBL/GenBank/DDBJ whole genome shotgun (WGS) entry which is preliminary data.</text>
</comment>
<reference evidence="1" key="1">
    <citation type="submission" date="2023-03" db="EMBL/GenBank/DDBJ databases">
        <title>Massive genome expansion in bonnet fungi (Mycena s.s.) driven by repeated elements and novel gene families across ecological guilds.</title>
        <authorList>
            <consortium name="Lawrence Berkeley National Laboratory"/>
            <person name="Harder C.B."/>
            <person name="Miyauchi S."/>
            <person name="Viragh M."/>
            <person name="Kuo A."/>
            <person name="Thoen E."/>
            <person name="Andreopoulos B."/>
            <person name="Lu D."/>
            <person name="Skrede I."/>
            <person name="Drula E."/>
            <person name="Henrissat B."/>
            <person name="Morin E."/>
            <person name="Kohler A."/>
            <person name="Barry K."/>
            <person name="LaButti K."/>
            <person name="Morin E."/>
            <person name="Salamov A."/>
            <person name="Lipzen A."/>
            <person name="Mereny Z."/>
            <person name="Hegedus B."/>
            <person name="Baldrian P."/>
            <person name="Stursova M."/>
            <person name="Weitz H."/>
            <person name="Taylor A."/>
            <person name="Grigoriev I.V."/>
            <person name="Nagy L.G."/>
            <person name="Martin F."/>
            <person name="Kauserud H."/>
        </authorList>
    </citation>
    <scope>NUCLEOTIDE SEQUENCE</scope>
    <source>
        <strain evidence="1">CBHHK182m</strain>
    </source>
</reference>
<dbReference type="EMBL" id="JARKIB010000007">
    <property type="protein sequence ID" value="KAJ7778221.1"/>
    <property type="molecule type" value="Genomic_DNA"/>
</dbReference>
<evidence type="ECO:0000313" key="1">
    <source>
        <dbReference type="EMBL" id="KAJ7778221.1"/>
    </source>
</evidence>
<evidence type="ECO:0000313" key="2">
    <source>
        <dbReference type="Proteomes" id="UP001215598"/>
    </source>
</evidence>
<accession>A0AAD7K4H0</accession>
<name>A0AAD7K4H0_9AGAR</name>
<dbReference type="Proteomes" id="UP001215598">
    <property type="component" value="Unassembled WGS sequence"/>
</dbReference>
<organism evidence="1 2">
    <name type="scientific">Mycena metata</name>
    <dbReference type="NCBI Taxonomy" id="1033252"/>
    <lineage>
        <taxon>Eukaryota</taxon>
        <taxon>Fungi</taxon>
        <taxon>Dikarya</taxon>
        <taxon>Basidiomycota</taxon>
        <taxon>Agaricomycotina</taxon>
        <taxon>Agaricomycetes</taxon>
        <taxon>Agaricomycetidae</taxon>
        <taxon>Agaricales</taxon>
        <taxon>Marasmiineae</taxon>
        <taxon>Mycenaceae</taxon>
        <taxon>Mycena</taxon>
    </lineage>
</organism>